<dbReference type="Proteomes" id="UP000050164">
    <property type="component" value="Unassembled WGS sequence"/>
</dbReference>
<dbReference type="Proteomes" id="UP000039021">
    <property type="component" value="Unassembled WGS sequence"/>
</dbReference>
<dbReference type="AlphaFoldDB" id="A0A655A1S4"/>
<protein>
    <submittedName>
        <fullName evidence="1">Uncharacterized protein</fullName>
    </submittedName>
</protein>
<evidence type="ECO:0000313" key="2">
    <source>
        <dbReference type="EMBL" id="CNV61355.1"/>
    </source>
</evidence>
<evidence type="ECO:0000313" key="3">
    <source>
        <dbReference type="EMBL" id="CPC07411.1"/>
    </source>
</evidence>
<dbReference type="EMBL" id="CQQC01001071">
    <property type="protein sequence ID" value="CNV61355.1"/>
    <property type="molecule type" value="Genomic_DNA"/>
</dbReference>
<organism evidence="1 6">
    <name type="scientific">Mycobacterium tuberculosis</name>
    <dbReference type="NCBI Taxonomy" id="1773"/>
    <lineage>
        <taxon>Bacteria</taxon>
        <taxon>Bacillati</taxon>
        <taxon>Actinomycetota</taxon>
        <taxon>Actinomycetes</taxon>
        <taxon>Mycobacteriales</taxon>
        <taxon>Mycobacteriaceae</taxon>
        <taxon>Mycobacterium</taxon>
        <taxon>Mycobacterium tuberculosis complex</taxon>
    </lineage>
</organism>
<evidence type="ECO:0000313" key="4">
    <source>
        <dbReference type="Proteomes" id="UP000039021"/>
    </source>
</evidence>
<evidence type="ECO:0000313" key="1">
    <source>
        <dbReference type="EMBL" id="CKR99555.1"/>
    </source>
</evidence>
<reference evidence="3" key="2">
    <citation type="submission" date="2015-03" db="EMBL/GenBank/DDBJ databases">
        <authorList>
            <consortium name="Pathogen Informatics"/>
            <person name="Murphy D."/>
        </authorList>
    </citation>
    <scope>NUCLEOTIDE SEQUENCE</scope>
    <source>
        <strain evidence="3">N09902308</strain>
    </source>
</reference>
<dbReference type="Proteomes" id="UP000039217">
    <property type="component" value="Unassembled WGS sequence"/>
</dbReference>
<dbReference type="EMBL" id="CSBK01004647">
    <property type="protein sequence ID" value="CPC07411.1"/>
    <property type="molecule type" value="Genomic_DNA"/>
</dbReference>
<evidence type="ECO:0000313" key="5">
    <source>
        <dbReference type="Proteomes" id="UP000039217"/>
    </source>
</evidence>
<sequence length="65" mass="6759">MLPSTNGFSASFGVYLATMSGFITNPPAAMITDFALIAPVSENRFHITPVTLPVPSTMSSVAPVS</sequence>
<gene>
    <name evidence="2" type="ORF">ERS007661_02808</name>
    <name evidence="3" type="ORF">ERS007739_05550</name>
    <name evidence="1" type="ORF">ERS027659_02492</name>
</gene>
<evidence type="ECO:0000313" key="6">
    <source>
        <dbReference type="Proteomes" id="UP000050164"/>
    </source>
</evidence>
<reference evidence="4 5" key="1">
    <citation type="submission" date="2015-03" db="EMBL/GenBank/DDBJ databases">
        <authorList>
            <consortium name="Pathogen Informatics"/>
        </authorList>
    </citation>
    <scope>NUCLEOTIDE SEQUENCE [LARGE SCALE GENOMIC DNA]</scope>
    <source>
        <strain evidence="1 6">Bir 185</strain>
        <strain evidence="2 5">D00501624</strain>
        <strain evidence="4">N09902308</strain>
    </source>
</reference>
<proteinExistence type="predicted"/>
<name>A0A655A1S4_MYCTX</name>
<dbReference type="EMBL" id="CNFT01000601">
    <property type="protein sequence ID" value="CKR99555.1"/>
    <property type="molecule type" value="Genomic_DNA"/>
</dbReference>
<accession>A0A655A1S4</accession>